<dbReference type="Pfam" id="PF08028">
    <property type="entry name" value="Acyl-CoA_dh_2"/>
    <property type="match status" value="1"/>
</dbReference>
<dbReference type="Gene3D" id="2.40.110.10">
    <property type="entry name" value="Butyryl-CoA Dehydrogenase, subunit A, domain 2"/>
    <property type="match status" value="1"/>
</dbReference>
<evidence type="ECO:0000313" key="6">
    <source>
        <dbReference type="Proteomes" id="UP001645859"/>
    </source>
</evidence>
<reference evidence="5 6" key="1">
    <citation type="submission" date="2018-09" db="EMBL/GenBank/DDBJ databases">
        <title>Comparative genomics of Leucobacter spp.</title>
        <authorList>
            <person name="Reis A.C."/>
            <person name="Kolvenbach B.A."/>
            <person name="Corvini P.F.X."/>
            <person name="Nunes O.C."/>
        </authorList>
    </citation>
    <scope>NUCLEOTIDE SEQUENCE [LARGE SCALE GENOMIC DNA]</scope>
    <source>
        <strain evidence="5 6">TAN 31504</strain>
    </source>
</reference>
<accession>A0ABS1SHY6</accession>
<dbReference type="PANTHER" id="PTHR48083">
    <property type="entry name" value="MEDIUM-CHAIN SPECIFIC ACYL-COA DEHYDROGENASE, MITOCHONDRIAL-RELATED"/>
    <property type="match status" value="1"/>
</dbReference>
<dbReference type="InterPro" id="IPR046373">
    <property type="entry name" value="Acyl-CoA_Oxase/DH_mid-dom_sf"/>
</dbReference>
<dbReference type="InterPro" id="IPR037069">
    <property type="entry name" value="AcylCoA_DH/ox_N_sf"/>
</dbReference>
<keyword evidence="6" id="KW-1185">Reference proteome</keyword>
<sequence length="412" mass="44075">MNAATGSDPALPPAHDRIDQYALRTELVARAAGLVEQLRAAGAESDARRTVSEELIAEVTEAGLFRVCAPAEFGGYEGNLRTYMDVVAELGRGDGSMAWIAFLGNNNASIIAQFPREAQLEVFSGNPDARAIAVLAPTATTTKVEGGFRVSATWGFASGSLYADWALNAAPLDDGAGGTESGLVLIPMSELRVEDTWYAAGMRGSGSNTVIAEDVFVPDHRAMPLTELLRFNGLGNQDANPSFRQAFAVQVLIVVAAPLLGLAQAALELTLERITKGNKRISYSSYTDLRDSPAMQMRVSRASSLISTGRMTVIGWTDRIVAAAEAREELSVAERAQLRVDLGTALGLLNEGVNQLMFVQGASGFMESNPFQRVWRDFAVGLRHGLVSPEVPADVHAQLLLDRDHAGLTPFI</sequence>
<proteinExistence type="inferred from homology"/>
<feature type="domain" description="Acyl-CoA dehydrogenase C-terminal" evidence="4">
    <location>
        <begin position="253"/>
        <end position="388"/>
    </location>
</feature>
<evidence type="ECO:0000259" key="4">
    <source>
        <dbReference type="Pfam" id="PF08028"/>
    </source>
</evidence>
<dbReference type="InterPro" id="IPR050741">
    <property type="entry name" value="Acyl-CoA_dehydrogenase"/>
</dbReference>
<evidence type="ECO:0000259" key="3">
    <source>
        <dbReference type="Pfam" id="PF02771"/>
    </source>
</evidence>
<evidence type="ECO:0000256" key="1">
    <source>
        <dbReference type="ARBA" id="ARBA00023002"/>
    </source>
</evidence>
<name>A0ABS1SHY6_9MICO</name>
<dbReference type="InterPro" id="IPR013107">
    <property type="entry name" value="Acyl-CoA_DH_C"/>
</dbReference>
<protein>
    <submittedName>
        <fullName evidence="5">Oxidoreductase</fullName>
    </submittedName>
</protein>
<dbReference type="SUPFAM" id="SSF47203">
    <property type="entry name" value="Acyl-CoA dehydrogenase C-terminal domain-like"/>
    <property type="match status" value="1"/>
</dbReference>
<feature type="domain" description="Acyl-CoA dehydrogenase/oxidase N-terminal" evidence="3">
    <location>
        <begin position="37"/>
        <end position="119"/>
    </location>
</feature>
<dbReference type="EMBL" id="QYAC01000006">
    <property type="protein sequence ID" value="MBL3680125.1"/>
    <property type="molecule type" value="Genomic_DNA"/>
</dbReference>
<dbReference type="InterPro" id="IPR036250">
    <property type="entry name" value="AcylCo_DH-like_C"/>
</dbReference>
<organism evidence="5 6">
    <name type="scientific">Leucobacter chromiireducens subsp. solipictus</name>
    <dbReference type="NCBI Taxonomy" id="398235"/>
    <lineage>
        <taxon>Bacteria</taxon>
        <taxon>Bacillati</taxon>
        <taxon>Actinomycetota</taxon>
        <taxon>Actinomycetes</taxon>
        <taxon>Micrococcales</taxon>
        <taxon>Microbacteriaceae</taxon>
        <taxon>Leucobacter</taxon>
    </lineage>
</organism>
<dbReference type="Gene3D" id="1.20.140.10">
    <property type="entry name" value="Butyryl-CoA Dehydrogenase, subunit A, domain 3"/>
    <property type="match status" value="1"/>
</dbReference>
<dbReference type="InterPro" id="IPR013786">
    <property type="entry name" value="AcylCoA_DH/ox_N"/>
</dbReference>
<dbReference type="Gene3D" id="1.10.540.10">
    <property type="entry name" value="Acyl-CoA dehydrogenase/oxidase, N-terminal domain"/>
    <property type="match status" value="1"/>
</dbReference>
<comment type="caution">
    <text evidence="5">The sequence shown here is derived from an EMBL/GenBank/DDBJ whole genome shotgun (WGS) entry which is preliminary data.</text>
</comment>
<dbReference type="InterPro" id="IPR009100">
    <property type="entry name" value="AcylCoA_DH/oxidase_NM_dom_sf"/>
</dbReference>
<dbReference type="RefSeq" id="WP_202345390.1">
    <property type="nucleotide sequence ID" value="NZ_BAAAPI010000004.1"/>
</dbReference>
<comment type="similarity">
    <text evidence="2">Belongs to the HpaH/HsaA monooxygenase family.</text>
</comment>
<evidence type="ECO:0000256" key="2">
    <source>
        <dbReference type="ARBA" id="ARBA00049661"/>
    </source>
</evidence>
<gene>
    <name evidence="5" type="ORF">D3230_12635</name>
</gene>
<dbReference type="PIRSF" id="PIRSF016578">
    <property type="entry name" value="HsaA"/>
    <property type="match status" value="1"/>
</dbReference>
<dbReference type="Proteomes" id="UP001645859">
    <property type="component" value="Unassembled WGS sequence"/>
</dbReference>
<dbReference type="Pfam" id="PF02771">
    <property type="entry name" value="Acyl-CoA_dh_N"/>
    <property type="match status" value="1"/>
</dbReference>
<keyword evidence="1" id="KW-0560">Oxidoreductase</keyword>
<evidence type="ECO:0000313" key="5">
    <source>
        <dbReference type="EMBL" id="MBL3680125.1"/>
    </source>
</evidence>
<dbReference type="PANTHER" id="PTHR48083:SF19">
    <property type="entry name" value="FLAVIN-DEPENDENT MONOOXYGENASE, OXYGENASE SUBUNIT HSAA"/>
    <property type="match status" value="1"/>
</dbReference>
<dbReference type="SUPFAM" id="SSF56645">
    <property type="entry name" value="Acyl-CoA dehydrogenase NM domain-like"/>
    <property type="match status" value="1"/>
</dbReference>